<dbReference type="Pfam" id="PF02954">
    <property type="entry name" value="HTH_8"/>
    <property type="match status" value="1"/>
</dbReference>
<dbReference type="InterPro" id="IPR011006">
    <property type="entry name" value="CheY-like_superfamily"/>
</dbReference>
<dbReference type="PANTHER" id="PTHR32071:SF119">
    <property type="entry name" value="SIGMA L-DEPENDENT TRANSCRIPTIONAL REGULATOR YPLP-RELATED"/>
    <property type="match status" value="1"/>
</dbReference>
<dbReference type="SUPFAM" id="SSF46689">
    <property type="entry name" value="Homeodomain-like"/>
    <property type="match status" value="1"/>
</dbReference>
<dbReference type="InterPro" id="IPR027417">
    <property type="entry name" value="P-loop_NTPase"/>
</dbReference>
<protein>
    <recommendedName>
        <fullName evidence="1">Stage 0 sporulation protein A homolog</fullName>
    </recommendedName>
</protein>
<dbReference type="PRINTS" id="PR01590">
    <property type="entry name" value="HTHFIS"/>
</dbReference>
<dbReference type="InterPro" id="IPR002197">
    <property type="entry name" value="HTH_Fis"/>
</dbReference>
<dbReference type="Pfam" id="PF00072">
    <property type="entry name" value="Response_reg"/>
    <property type="match status" value="1"/>
</dbReference>
<dbReference type="PROSITE" id="PS50045">
    <property type="entry name" value="SIGMA54_INTERACT_4"/>
    <property type="match status" value="1"/>
</dbReference>
<evidence type="ECO:0000256" key="3">
    <source>
        <dbReference type="ARBA" id="ARBA00022840"/>
    </source>
</evidence>
<sequence length="448" mass="50800">MDKLLIIDDEKSVLNALKFTFEDQFEVLTANSMFEVNEMLLNHQPQIALIDLRFGKISGLKVLMKIKTMYPETIIIVMTAFGTIETSIKAIKMGAYDYVEKPIEVNRLREIINKAIRHDDQKKKFPMAPLTESNVYKLSEFHSMAIHSRKMKDILDIVDRISKLNVNVLIQGESGTGKELIVRAIYQKSDRCHHELCVVNCGAIPDSLIESELFGHVKGAFTGAVDNKKGVFERAHKGILFLDEIGEMSLASQVKLLRVLQEGEIQPVGSEKSIKVDVRVIAATNRNLEEEVEKGRFRSDLYYRLNVLTIQVPPLRERREDIPYLIEHFIEKANDLYGTQVSGISKGGMETLMSYDYKGNVRELENIIFRAVIMANDIIEEIALPDLSSTIKAYEDDVIQIKVGTKLAEVEQETITRTLDAVNGNKAKAARLLGISERNIHYKTQNKE</sequence>
<comment type="caution">
    <text evidence="10">The sequence shown here is derived from an EMBL/GenBank/DDBJ whole genome shotgun (WGS) entry which is preliminary data.</text>
</comment>
<keyword evidence="3" id="KW-0067">ATP-binding</keyword>
<evidence type="ECO:0000256" key="4">
    <source>
        <dbReference type="ARBA" id="ARBA00023015"/>
    </source>
</evidence>
<proteinExistence type="predicted"/>
<evidence type="ECO:0000256" key="1">
    <source>
        <dbReference type="ARBA" id="ARBA00018672"/>
    </source>
</evidence>
<keyword evidence="4" id="KW-0805">Transcription regulation</keyword>
<dbReference type="Gene3D" id="3.40.50.300">
    <property type="entry name" value="P-loop containing nucleotide triphosphate hydrolases"/>
    <property type="match status" value="1"/>
</dbReference>
<reference evidence="10 11" key="1">
    <citation type="submission" date="2020-11" db="EMBL/GenBank/DDBJ databases">
        <title>Fusibacter basophilias sp. nov.</title>
        <authorList>
            <person name="Qiu D."/>
        </authorList>
    </citation>
    <scope>NUCLEOTIDE SEQUENCE [LARGE SCALE GENOMIC DNA]</scope>
    <source>
        <strain evidence="10 11">Q10-2</strain>
    </source>
</reference>
<dbReference type="SUPFAM" id="SSF52172">
    <property type="entry name" value="CheY-like"/>
    <property type="match status" value="1"/>
</dbReference>
<evidence type="ECO:0000259" key="8">
    <source>
        <dbReference type="PROSITE" id="PS50045"/>
    </source>
</evidence>
<dbReference type="InterPro" id="IPR001789">
    <property type="entry name" value="Sig_transdc_resp-reg_receiver"/>
</dbReference>
<evidence type="ECO:0000259" key="9">
    <source>
        <dbReference type="PROSITE" id="PS50110"/>
    </source>
</evidence>
<gene>
    <name evidence="10" type="ORF">ISU02_17770</name>
</gene>
<dbReference type="SMART" id="SM00382">
    <property type="entry name" value="AAA"/>
    <property type="match status" value="1"/>
</dbReference>
<dbReference type="Gene3D" id="1.10.10.60">
    <property type="entry name" value="Homeodomain-like"/>
    <property type="match status" value="1"/>
</dbReference>
<dbReference type="EMBL" id="JADKNH010000012">
    <property type="protein sequence ID" value="MBF4694950.1"/>
    <property type="molecule type" value="Genomic_DNA"/>
</dbReference>
<dbReference type="PROSITE" id="PS00676">
    <property type="entry name" value="SIGMA54_INTERACT_2"/>
    <property type="match status" value="1"/>
</dbReference>
<dbReference type="PANTHER" id="PTHR32071">
    <property type="entry name" value="TRANSCRIPTIONAL REGULATORY PROTEIN"/>
    <property type="match status" value="1"/>
</dbReference>
<keyword evidence="7" id="KW-0597">Phosphoprotein</keyword>
<feature type="domain" description="Response regulatory" evidence="9">
    <location>
        <begin position="3"/>
        <end position="116"/>
    </location>
</feature>
<evidence type="ECO:0000313" key="10">
    <source>
        <dbReference type="EMBL" id="MBF4694950.1"/>
    </source>
</evidence>
<accession>A0ABR9ZYI8</accession>
<dbReference type="SUPFAM" id="SSF52540">
    <property type="entry name" value="P-loop containing nucleoside triphosphate hydrolases"/>
    <property type="match status" value="1"/>
</dbReference>
<dbReference type="SMART" id="SM00448">
    <property type="entry name" value="REC"/>
    <property type="match status" value="1"/>
</dbReference>
<evidence type="ECO:0000256" key="2">
    <source>
        <dbReference type="ARBA" id="ARBA00022741"/>
    </source>
</evidence>
<dbReference type="InterPro" id="IPR025943">
    <property type="entry name" value="Sigma_54_int_dom_ATP-bd_2"/>
</dbReference>
<keyword evidence="2" id="KW-0547">Nucleotide-binding</keyword>
<comment type="function">
    <text evidence="6">May play the central regulatory role in sporulation. It may be an element of the effector pathway responsible for the activation of sporulation genes in response to nutritional stress. Spo0A may act in concert with spo0H (a sigma factor) to control the expression of some genes that are critical to the sporulation process.</text>
</comment>
<dbReference type="PROSITE" id="PS50110">
    <property type="entry name" value="RESPONSE_REGULATORY"/>
    <property type="match status" value="1"/>
</dbReference>
<dbReference type="PROSITE" id="PS00675">
    <property type="entry name" value="SIGMA54_INTERACT_1"/>
    <property type="match status" value="1"/>
</dbReference>
<dbReference type="CDD" id="cd00009">
    <property type="entry name" value="AAA"/>
    <property type="match status" value="1"/>
</dbReference>
<dbReference type="RefSeq" id="WP_194703195.1">
    <property type="nucleotide sequence ID" value="NZ_JADKNH010000012.1"/>
</dbReference>
<dbReference type="Gene3D" id="3.40.50.2300">
    <property type="match status" value="1"/>
</dbReference>
<keyword evidence="11" id="KW-1185">Reference proteome</keyword>
<feature type="modified residue" description="4-aspartylphosphate" evidence="7">
    <location>
        <position position="51"/>
    </location>
</feature>
<keyword evidence="5" id="KW-0804">Transcription</keyword>
<dbReference type="Pfam" id="PF25601">
    <property type="entry name" value="AAA_lid_14"/>
    <property type="match status" value="1"/>
</dbReference>
<dbReference type="Gene3D" id="1.10.8.60">
    <property type="match status" value="1"/>
</dbReference>
<dbReference type="InterPro" id="IPR003593">
    <property type="entry name" value="AAA+_ATPase"/>
</dbReference>
<evidence type="ECO:0000313" key="11">
    <source>
        <dbReference type="Proteomes" id="UP000614200"/>
    </source>
</evidence>
<dbReference type="Proteomes" id="UP000614200">
    <property type="component" value="Unassembled WGS sequence"/>
</dbReference>
<evidence type="ECO:0000256" key="5">
    <source>
        <dbReference type="ARBA" id="ARBA00023163"/>
    </source>
</evidence>
<organism evidence="10 11">
    <name type="scientific">Fusibacter ferrireducens</name>
    <dbReference type="NCBI Taxonomy" id="2785058"/>
    <lineage>
        <taxon>Bacteria</taxon>
        <taxon>Bacillati</taxon>
        <taxon>Bacillota</taxon>
        <taxon>Clostridia</taxon>
        <taxon>Eubacteriales</taxon>
        <taxon>Eubacteriales Family XII. Incertae Sedis</taxon>
        <taxon>Fusibacter</taxon>
    </lineage>
</organism>
<dbReference type="InterPro" id="IPR058031">
    <property type="entry name" value="AAA_lid_NorR"/>
</dbReference>
<dbReference type="InterPro" id="IPR009057">
    <property type="entry name" value="Homeodomain-like_sf"/>
</dbReference>
<evidence type="ECO:0000256" key="6">
    <source>
        <dbReference type="ARBA" id="ARBA00024867"/>
    </source>
</evidence>
<name>A0ABR9ZYI8_9FIRM</name>
<dbReference type="InterPro" id="IPR025662">
    <property type="entry name" value="Sigma_54_int_dom_ATP-bd_1"/>
</dbReference>
<evidence type="ECO:0000256" key="7">
    <source>
        <dbReference type="PROSITE-ProRule" id="PRU00169"/>
    </source>
</evidence>
<feature type="domain" description="Sigma-54 factor interaction" evidence="8">
    <location>
        <begin position="144"/>
        <end position="373"/>
    </location>
</feature>
<dbReference type="Pfam" id="PF00158">
    <property type="entry name" value="Sigma54_activat"/>
    <property type="match status" value="1"/>
</dbReference>
<dbReference type="InterPro" id="IPR002078">
    <property type="entry name" value="Sigma_54_int"/>
</dbReference>